<feature type="domain" description="Gram-positive cocci surface proteins LPxTG" evidence="7">
    <location>
        <begin position="1004"/>
        <end position="1037"/>
    </location>
</feature>
<dbReference type="EMBL" id="AZFZ01000014">
    <property type="protein sequence ID" value="KRM44402.1"/>
    <property type="molecule type" value="Genomic_DNA"/>
</dbReference>
<feature type="compositionally biased region" description="Polar residues" evidence="5">
    <location>
        <begin position="993"/>
        <end position="1009"/>
    </location>
</feature>
<feature type="compositionally biased region" description="Low complexity" evidence="5">
    <location>
        <begin position="85"/>
        <end position="124"/>
    </location>
</feature>
<dbReference type="Proteomes" id="UP000051010">
    <property type="component" value="Unassembled WGS sequence"/>
</dbReference>
<evidence type="ECO:0000259" key="7">
    <source>
        <dbReference type="PROSITE" id="PS50847"/>
    </source>
</evidence>
<comment type="caution">
    <text evidence="8">The sequence shown here is derived from an EMBL/GenBank/DDBJ whole genome shotgun (WGS) entry which is preliminary data.</text>
</comment>
<dbReference type="SUPFAM" id="SSF51126">
    <property type="entry name" value="Pectin lyase-like"/>
    <property type="match status" value="1"/>
</dbReference>
<evidence type="ECO:0000256" key="6">
    <source>
        <dbReference type="SAM" id="Phobius"/>
    </source>
</evidence>
<dbReference type="SUPFAM" id="SSF49478">
    <property type="entry name" value="Cna protein B-type domain"/>
    <property type="match status" value="1"/>
</dbReference>
<name>A0A0R1YQD3_9LACO</name>
<dbReference type="InterPro" id="IPR011050">
    <property type="entry name" value="Pectin_lyase_fold/virulence"/>
</dbReference>
<dbReference type="NCBIfam" id="TIGR01167">
    <property type="entry name" value="LPXTG_anchor"/>
    <property type="match status" value="1"/>
</dbReference>
<reference evidence="8 9" key="1">
    <citation type="journal article" date="2015" name="Genome Announc.">
        <title>Expanding the biotechnology potential of lactobacilli through comparative genomics of 213 strains and associated genera.</title>
        <authorList>
            <person name="Sun Z."/>
            <person name="Harris H.M."/>
            <person name="McCann A."/>
            <person name="Guo C."/>
            <person name="Argimon S."/>
            <person name="Zhang W."/>
            <person name="Yang X."/>
            <person name="Jeffery I.B."/>
            <person name="Cooney J.C."/>
            <person name="Kagawa T.F."/>
            <person name="Liu W."/>
            <person name="Song Y."/>
            <person name="Salvetti E."/>
            <person name="Wrobel A."/>
            <person name="Rasinkangas P."/>
            <person name="Parkhill J."/>
            <person name="Rea M.C."/>
            <person name="O'Sullivan O."/>
            <person name="Ritari J."/>
            <person name="Douillard F.P."/>
            <person name="Paul Ross R."/>
            <person name="Yang R."/>
            <person name="Briner A.E."/>
            <person name="Felis G.E."/>
            <person name="de Vos W.M."/>
            <person name="Barrangou R."/>
            <person name="Klaenhammer T.R."/>
            <person name="Caufield P.W."/>
            <person name="Cui Y."/>
            <person name="Zhang H."/>
            <person name="O'Toole P.W."/>
        </authorList>
    </citation>
    <scope>NUCLEOTIDE SEQUENCE [LARGE SCALE GENOMIC DNA]</scope>
    <source>
        <strain evidence="8 9">DSM 18390</strain>
    </source>
</reference>
<sequence length="1037" mass="107624">MEGTKRRSKLAAACLVAVIAFITLIMLLGGHGTLARAEPVADAPQTAQVTANQEAAVESTTPATGTVNETSPPAQNSTAAQENLTETTTPQTTTSQTITSQTTKSQATSETAPVQQTNQQPTVVGEQPRDVNEPVAQTAPVTTTDSKQSDQGAPAATTEKVVNQPNVTAAKDQTSGPVKDQSQLATTATPQASADEKAPSIAKAPKQAKVAAAKAVTDEQTVVTNEQELNDALNNAPNDGTAHTISLGQSFATVEGIFIKQGQNITFINQGDPVQLNIGKQIRVEKGASVTFKGSQKDGISIVPAAADHKMIFTGEPINEQASAMYVAGTADLTNTTIKDFVIVTTEYSFHDGTVIVDGGNLTLNENAYIMNNQLQPEEGGGEIGAGGIVTDNGATVVMNDGSSVIGNVGGLGMSQTVGGINIRGGSHFIMNGGHVDDNIGLAGGGVIVGDMNGWYASYEFPNVATMVMNGGTVDGNISQQQAGGIYVFGNGDVTINGGSISGNQTGFLGTTPSPTASGAGIAVHVGYPGLDKKTAEEFGELNAAKLTINDAVIDGNHASAAGGGIYVNSNRVTINKAKITNNLADKHGGGIYVSIADFTLHLGNSLITKNEAIAGQDSYSNGTVLLAGSGGGIWFCPTGSAEIFVTDGTAIYDNKALTHGDEVLSEAKSIDQYTSLANRMLGGGGVKWYHDRDGQQETDPVTVQNVTEFIGLKNDATDAAKAIAAGLATVIITGNKAPRGGGIGANGSVIFGTKLDYDKTIKVNKEWQLTDSKVKQPDKVTLNLVLDDPTSPQNGQVVDSIELTAADNWTGAFEGLPTNIAYKVAETPVTGFTASNTDLKDLGNGIFEITFTNKTVDEKTPDKPVTPTDPVQPIPDKPTPPVNPVDPTPTPTTPVVVVDVPTTPVPVTPLTPRIDQPNTPEPDVKPENPATPETDKRTENPTTPTRDEDAEIPTTDQKIDGPVTLSKTNQPAGKNVRPGQTGKVAKIAEPSNEPSKNDPQQTLPQTGDQQATMPVLLGILLLLVTLGGAGFIKKRI</sequence>
<evidence type="ECO:0000256" key="3">
    <source>
        <dbReference type="ARBA" id="ARBA00022729"/>
    </source>
</evidence>
<evidence type="ECO:0000256" key="2">
    <source>
        <dbReference type="ARBA" id="ARBA00022525"/>
    </source>
</evidence>
<feature type="compositionally biased region" description="Low complexity" evidence="5">
    <location>
        <begin position="894"/>
        <end position="903"/>
    </location>
</feature>
<evidence type="ECO:0000256" key="5">
    <source>
        <dbReference type="SAM" id="MobiDB-lite"/>
    </source>
</evidence>
<keyword evidence="3" id="KW-0732">Signal</keyword>
<feature type="compositionally biased region" description="Pro residues" evidence="5">
    <location>
        <begin position="871"/>
        <end position="893"/>
    </location>
</feature>
<dbReference type="Gene3D" id="2.60.40.1140">
    <property type="entry name" value="Collagen-binding surface protein Cna, B-type domain"/>
    <property type="match status" value="1"/>
</dbReference>
<keyword evidence="4" id="KW-0572">Peptidoglycan-anchor</keyword>
<evidence type="ECO:0000256" key="4">
    <source>
        <dbReference type="ARBA" id="ARBA00023088"/>
    </source>
</evidence>
<dbReference type="InterPro" id="IPR019931">
    <property type="entry name" value="LPXTG_anchor"/>
</dbReference>
<keyword evidence="1" id="KW-0134">Cell wall</keyword>
<keyword evidence="6" id="KW-1133">Transmembrane helix</keyword>
<feature type="compositionally biased region" description="Polar residues" evidence="5">
    <location>
        <begin position="160"/>
        <end position="192"/>
    </location>
</feature>
<dbReference type="AlphaFoldDB" id="A0A0R1YQD3"/>
<evidence type="ECO:0000313" key="8">
    <source>
        <dbReference type="EMBL" id="KRM44402.1"/>
    </source>
</evidence>
<keyword evidence="6" id="KW-0812">Transmembrane</keyword>
<organism evidence="8 9">
    <name type="scientific">Lentilactobacillus parafarraginis DSM 18390 = JCM 14109</name>
    <dbReference type="NCBI Taxonomy" id="1423786"/>
    <lineage>
        <taxon>Bacteria</taxon>
        <taxon>Bacillati</taxon>
        <taxon>Bacillota</taxon>
        <taxon>Bacilli</taxon>
        <taxon>Lactobacillales</taxon>
        <taxon>Lactobacillaceae</taxon>
        <taxon>Lentilactobacillus</taxon>
    </lineage>
</organism>
<keyword evidence="2" id="KW-0964">Secreted</keyword>
<dbReference type="PATRIC" id="fig|1423786.4.peg.550"/>
<accession>A0A0R1YQD3</accession>
<dbReference type="SMART" id="SM00710">
    <property type="entry name" value="PbH1"/>
    <property type="match status" value="4"/>
</dbReference>
<feature type="region of interest" description="Disordered" evidence="5">
    <location>
        <begin position="856"/>
        <end position="1009"/>
    </location>
</feature>
<feature type="compositionally biased region" description="Polar residues" evidence="5">
    <location>
        <begin position="45"/>
        <end position="84"/>
    </location>
</feature>
<dbReference type="Pfam" id="PF05738">
    <property type="entry name" value="Cna_B"/>
    <property type="match status" value="1"/>
</dbReference>
<dbReference type="RefSeq" id="WP_056980140.1">
    <property type="nucleotide sequence ID" value="NZ_AZFZ01000014.1"/>
</dbReference>
<evidence type="ECO:0000256" key="1">
    <source>
        <dbReference type="ARBA" id="ARBA00022512"/>
    </source>
</evidence>
<proteinExistence type="predicted"/>
<gene>
    <name evidence="8" type="ORF">FD47_GL000527</name>
</gene>
<feature type="region of interest" description="Disordered" evidence="5">
    <location>
        <begin position="45"/>
        <end position="202"/>
    </location>
</feature>
<protein>
    <submittedName>
        <fullName evidence="8">LPXTG-motif protein cell wall anchor domain protein</fullName>
    </submittedName>
</protein>
<feature type="transmembrane region" description="Helical" evidence="6">
    <location>
        <begin position="1012"/>
        <end position="1033"/>
    </location>
</feature>
<dbReference type="InterPro" id="IPR008454">
    <property type="entry name" value="Collagen-bd_Cna-like_B-typ_dom"/>
</dbReference>
<feature type="compositionally biased region" description="Polar residues" evidence="5">
    <location>
        <begin position="139"/>
        <end position="151"/>
    </location>
</feature>
<dbReference type="Pfam" id="PF00746">
    <property type="entry name" value="Gram_pos_anchor"/>
    <property type="match status" value="1"/>
</dbReference>
<evidence type="ECO:0000313" key="9">
    <source>
        <dbReference type="Proteomes" id="UP000051010"/>
    </source>
</evidence>
<dbReference type="CDD" id="cd00222">
    <property type="entry name" value="CollagenBindB"/>
    <property type="match status" value="1"/>
</dbReference>
<dbReference type="InterPro" id="IPR006626">
    <property type="entry name" value="PbH1"/>
</dbReference>
<keyword evidence="6" id="KW-0472">Membrane</keyword>
<dbReference type="PROSITE" id="PS50847">
    <property type="entry name" value="GRAM_POS_ANCHORING"/>
    <property type="match status" value="1"/>
</dbReference>